<feature type="domain" description="Fe/B12 periplasmic-binding" evidence="7">
    <location>
        <begin position="50"/>
        <end position="317"/>
    </location>
</feature>
<sequence>MLTRFPRLSARYWRCAATLLLALTASLASAAPRTLDTAFGEVTLTGTPERVVTLYEGALDAAIAVGVQPVGAIVTRGGNQVAEYIQPRVGDVQIVGTPGETNLEAVIALAPDLILASARTTEPQYRLLSRIAPTIVPDVPAFQPDTWKRETRLFARALDRAEAGEAAIARVEARVREVAQQLDTTLAPDRRDAALVRWMPQGPLVMSRGLFSASLLQAVGFQVDDAGIVEAGRPHSHPLSHENLAKVDRHALFLATLNADGEQALAAARQAPAFQRLEVARNHRIVTVNGQLWTSASGPLAALGILDDIAEALTDGPLARPMP</sequence>
<dbReference type="CDD" id="cd01146">
    <property type="entry name" value="FhuD"/>
    <property type="match status" value="1"/>
</dbReference>
<dbReference type="Pfam" id="PF01497">
    <property type="entry name" value="Peripla_BP_2"/>
    <property type="match status" value="1"/>
</dbReference>
<dbReference type="PANTHER" id="PTHR30532">
    <property type="entry name" value="IRON III DICITRATE-BINDING PERIPLASMIC PROTEIN"/>
    <property type="match status" value="1"/>
</dbReference>
<accession>A0A1V2DW49</accession>
<protein>
    <submittedName>
        <fullName evidence="8">ABC transporter substrate-binding protein</fullName>
    </submittedName>
</protein>
<comment type="caution">
    <text evidence="8">The sequence shown here is derived from an EMBL/GenBank/DDBJ whole genome shotgun (WGS) entry which is preliminary data.</text>
</comment>
<dbReference type="PANTHER" id="PTHR30532:SF25">
    <property type="entry name" value="IRON(III) DICITRATE-BINDING PERIPLASMIC PROTEIN"/>
    <property type="match status" value="1"/>
</dbReference>
<dbReference type="SUPFAM" id="SSF53807">
    <property type="entry name" value="Helical backbone' metal receptor"/>
    <property type="match status" value="1"/>
</dbReference>
<dbReference type="Proteomes" id="UP000189339">
    <property type="component" value="Unassembled WGS sequence"/>
</dbReference>
<dbReference type="STRING" id="135739.BTO32_03690"/>
<dbReference type="EMBL" id="MSCW01000002">
    <property type="protein sequence ID" value="ONF44848.1"/>
    <property type="molecule type" value="Genomic_DNA"/>
</dbReference>
<dbReference type="PROSITE" id="PS50983">
    <property type="entry name" value="FE_B12_PBP"/>
    <property type="match status" value="1"/>
</dbReference>
<proteinExistence type="inferred from homology"/>
<gene>
    <name evidence="8" type="ORF">BTO32_03690</name>
</gene>
<keyword evidence="5 6" id="KW-0732">Signal</keyword>
<dbReference type="GO" id="GO:0030288">
    <property type="term" value="C:outer membrane-bounded periplasmic space"/>
    <property type="evidence" value="ECO:0007669"/>
    <property type="project" value="TreeGrafter"/>
</dbReference>
<evidence type="ECO:0000256" key="4">
    <source>
        <dbReference type="ARBA" id="ARBA00022496"/>
    </source>
</evidence>
<keyword evidence="9" id="KW-1185">Reference proteome</keyword>
<feature type="signal peptide" evidence="6">
    <location>
        <begin position="1"/>
        <end position="30"/>
    </location>
</feature>
<dbReference type="Gene3D" id="3.40.50.1980">
    <property type="entry name" value="Nitrogenase molybdenum iron protein domain"/>
    <property type="match status" value="2"/>
</dbReference>
<evidence type="ECO:0000256" key="6">
    <source>
        <dbReference type="SAM" id="SignalP"/>
    </source>
</evidence>
<dbReference type="AlphaFoldDB" id="A0A1V2DW49"/>
<name>A0A1V2DW49_9GAMM</name>
<keyword evidence="4" id="KW-0408">Iron</keyword>
<evidence type="ECO:0000313" key="9">
    <source>
        <dbReference type="Proteomes" id="UP000189339"/>
    </source>
</evidence>
<evidence type="ECO:0000256" key="2">
    <source>
        <dbReference type="ARBA" id="ARBA00008814"/>
    </source>
</evidence>
<keyword evidence="3" id="KW-0813">Transport</keyword>
<evidence type="ECO:0000313" key="8">
    <source>
        <dbReference type="EMBL" id="ONF44848.1"/>
    </source>
</evidence>
<evidence type="ECO:0000256" key="1">
    <source>
        <dbReference type="ARBA" id="ARBA00004196"/>
    </source>
</evidence>
<reference evidence="8 9" key="1">
    <citation type="submission" date="2016-12" db="EMBL/GenBank/DDBJ databases">
        <title>Marinobacter lutaoensis whole genome sequencing.</title>
        <authorList>
            <person name="Verma A."/>
            <person name="Krishnamurthi S."/>
        </authorList>
    </citation>
    <scope>NUCLEOTIDE SEQUENCE [LARGE SCALE GENOMIC DNA]</scope>
    <source>
        <strain evidence="8 9">T5054</strain>
    </source>
</reference>
<evidence type="ECO:0000259" key="7">
    <source>
        <dbReference type="PROSITE" id="PS50983"/>
    </source>
</evidence>
<dbReference type="OrthoDB" id="9793175at2"/>
<dbReference type="InterPro" id="IPR051313">
    <property type="entry name" value="Bact_iron-sidero_bind"/>
</dbReference>
<feature type="chain" id="PRO_5043151274" evidence="6">
    <location>
        <begin position="31"/>
        <end position="323"/>
    </location>
</feature>
<dbReference type="GO" id="GO:1901678">
    <property type="term" value="P:iron coordination entity transport"/>
    <property type="evidence" value="ECO:0007669"/>
    <property type="project" value="UniProtKB-ARBA"/>
</dbReference>
<dbReference type="RefSeq" id="WP_076723097.1">
    <property type="nucleotide sequence ID" value="NZ_JABWTC010000023.1"/>
</dbReference>
<keyword evidence="4" id="KW-0406">Ion transport</keyword>
<evidence type="ECO:0000256" key="3">
    <source>
        <dbReference type="ARBA" id="ARBA00022448"/>
    </source>
</evidence>
<comment type="subcellular location">
    <subcellularLocation>
        <location evidence="1">Cell envelope</location>
    </subcellularLocation>
</comment>
<keyword evidence="4" id="KW-0410">Iron transport</keyword>
<dbReference type="InterPro" id="IPR002491">
    <property type="entry name" value="ABC_transptr_periplasmic_BD"/>
</dbReference>
<evidence type="ECO:0000256" key="5">
    <source>
        <dbReference type="ARBA" id="ARBA00022729"/>
    </source>
</evidence>
<comment type="similarity">
    <text evidence="2">Belongs to the bacterial solute-binding protein 8 family.</text>
</comment>
<organism evidence="8 9">
    <name type="scientific">Marinobacter lutaoensis</name>
    <dbReference type="NCBI Taxonomy" id="135739"/>
    <lineage>
        <taxon>Bacteria</taxon>
        <taxon>Pseudomonadati</taxon>
        <taxon>Pseudomonadota</taxon>
        <taxon>Gammaproteobacteria</taxon>
        <taxon>Pseudomonadales</taxon>
        <taxon>Marinobacteraceae</taxon>
        <taxon>Marinobacter</taxon>
    </lineage>
</organism>